<organism evidence="1 2">
    <name type="scientific">Achromobacter ruhlandii</name>
    <dbReference type="NCBI Taxonomy" id="72557"/>
    <lineage>
        <taxon>Bacteria</taxon>
        <taxon>Pseudomonadati</taxon>
        <taxon>Pseudomonadota</taxon>
        <taxon>Betaproteobacteria</taxon>
        <taxon>Burkholderiales</taxon>
        <taxon>Alcaligenaceae</taxon>
        <taxon>Achromobacter</taxon>
    </lineage>
</organism>
<dbReference type="InterPro" id="IPR003458">
    <property type="entry name" value="Phage_T4_Gp38_tail_assem"/>
</dbReference>
<evidence type="ECO:0000313" key="1">
    <source>
        <dbReference type="EMBL" id="NMU91782.1"/>
    </source>
</evidence>
<reference evidence="1 2" key="1">
    <citation type="submission" date="2020-04" db="EMBL/GenBank/DDBJ databases">
        <title>Achromobacter ruhlandii genome sequencing and assembly.</title>
        <authorList>
            <person name="Martins R.C.R."/>
            <person name="Perdigao-Neto L.V."/>
            <person name="Levin A.S.S."/>
            <person name="Costa S.F."/>
        </authorList>
    </citation>
    <scope>NUCLEOTIDE SEQUENCE [LARGE SCALE GENOMIC DNA]</scope>
    <source>
        <strain evidence="1 2">9035ralo</strain>
    </source>
</reference>
<dbReference type="RefSeq" id="WP_169537152.1">
    <property type="nucleotide sequence ID" value="NZ_JABBZE010000252.1"/>
</dbReference>
<protein>
    <submittedName>
        <fullName evidence="1">Tail fiber assembly protein</fullName>
    </submittedName>
</protein>
<dbReference type="PANTHER" id="PTHR34413">
    <property type="entry name" value="PROPHAGE TAIL FIBER ASSEMBLY PROTEIN HOMOLOG TFAE-RELATED-RELATED"/>
    <property type="match status" value="1"/>
</dbReference>
<sequence length="145" mass="15937">MEKIVSQLDAEGFFIGAVTAHPSPLESGVFHIPGGAVDALPPDPAEPGKRYAWQQDRWVEKALPEFPEPALPTEEQRRAAAVAYRDALLAHATLRIDPLNDAIALDIATDEERTALAAWRLYRVAVARADIEQDPVQWPLLPSLP</sequence>
<dbReference type="Proteomes" id="UP000542405">
    <property type="component" value="Unassembled WGS sequence"/>
</dbReference>
<dbReference type="PANTHER" id="PTHR34413:SF2">
    <property type="entry name" value="PROPHAGE TAIL FIBER ASSEMBLY PROTEIN HOMOLOG TFAE-RELATED"/>
    <property type="match status" value="1"/>
</dbReference>
<accession>A0A848NLN3</accession>
<dbReference type="Pfam" id="PF02413">
    <property type="entry name" value="Caudo_TAP"/>
    <property type="match status" value="1"/>
</dbReference>
<dbReference type="EMBL" id="JABBZE010000252">
    <property type="protein sequence ID" value="NMU91782.1"/>
    <property type="molecule type" value="Genomic_DNA"/>
</dbReference>
<proteinExistence type="predicted"/>
<name>A0A848NLN3_9BURK</name>
<dbReference type="InterPro" id="IPR051220">
    <property type="entry name" value="TFA_Chaperone"/>
</dbReference>
<evidence type="ECO:0000313" key="2">
    <source>
        <dbReference type="Proteomes" id="UP000542405"/>
    </source>
</evidence>
<dbReference type="AlphaFoldDB" id="A0A848NLN3"/>
<comment type="caution">
    <text evidence="1">The sequence shown here is derived from an EMBL/GenBank/DDBJ whole genome shotgun (WGS) entry which is preliminary data.</text>
</comment>
<gene>
    <name evidence="1" type="ORF">HGQ98_19000</name>
</gene>